<dbReference type="Proteomes" id="UP000001870">
    <property type="component" value="Chromosome"/>
</dbReference>
<evidence type="ECO:0000256" key="4">
    <source>
        <dbReference type="PIRSR" id="PIRSR000390-2"/>
    </source>
</evidence>
<reference evidence="6 7" key="1">
    <citation type="journal article" date="2008" name="ISME J.">
        <title>Comparative genomics of two ecotypes of the marine planktonic copiotroph Alteromonas macleodii suggests alternative lifestyles associated with different kinds of particulate organic matter.</title>
        <authorList>
            <person name="Ivars-Martinez E."/>
            <person name="Martin-Cuadrado A.B."/>
            <person name="D'Auria G."/>
            <person name="Mira A."/>
            <person name="Ferriera S."/>
            <person name="Johnson J."/>
            <person name="Friedman R."/>
            <person name="Rodriguez-Valera F."/>
        </authorList>
    </citation>
    <scope>NUCLEOTIDE SEQUENCE [LARGE SCALE GENOMIC DNA]</scope>
    <source>
        <strain evidence="7">DSM 17117 / CIP 110805 / LMG 28347 / Deep ecotype</strain>
    </source>
</reference>
<gene>
    <name evidence="6" type="ordered locus">MADE_1007545</name>
</gene>
<proteinExistence type="inferred from homology"/>
<reference evidence="6 7" key="2">
    <citation type="journal article" date="2015" name="Antonie Van Leeuwenhoek">
        <title>Ecophysiological diversity of a novel member of the genus Alteromonas, and description of Alteromonas mediterranea sp. nov.</title>
        <authorList>
            <person name="Ivanova E.P."/>
            <person name="Lopez-Perez M."/>
            <person name="Zabalos M."/>
            <person name="Nguyen S.H."/>
            <person name="Webb H.K."/>
            <person name="Ryan J."/>
            <person name="Lagutin K."/>
            <person name="Vyssotski M."/>
            <person name="Crawford R.J."/>
            <person name="Rodriguez-Valera F."/>
        </authorList>
    </citation>
    <scope>NUCLEOTIDE SEQUENCE [LARGE SCALE GENOMIC DNA]</scope>
    <source>
        <strain evidence="7">DSM 17117 / CIP 110805 / LMG 28347 / Deep ecotype</strain>
    </source>
</reference>
<sequence>MIALNSPLKPDLKKLHRYLEKINQRGWFTNFGPLHNELTEKLEEYLGVQNLLLVANGTIALQLAGRALGVDNIVTTPFSFVATAGAFRWQKDTLSFTDIERKSYNLCPDAANSAIKQYSSLNAILATHVYGNPCDVDQFETLSNKNNVRVIYDAAHTFGVKVSDKSVLNYGDASALSFHATKVFNTVEGGAVVFREKSHYDKARHMINFGIDPGNGIVETGINGKLSEYHAAVGLVNLERMDNVLEHRAALFELYRSGLKDIVELPEWHSKATLNGAYMPIKMRSSEKAKQLINKLADNNIQSRAYFSPALNSVFTDCISYGTPNSDEVVDGILCLPLHIDMAKEDVITVIENIKKSGAL</sequence>
<protein>
    <recommendedName>
        <fullName evidence="8">Aminotransferase DegT</fullName>
    </recommendedName>
</protein>
<dbReference type="GO" id="GO:0000271">
    <property type="term" value="P:polysaccharide biosynthetic process"/>
    <property type="evidence" value="ECO:0007669"/>
    <property type="project" value="TreeGrafter"/>
</dbReference>
<dbReference type="GO" id="GO:0030170">
    <property type="term" value="F:pyridoxal phosphate binding"/>
    <property type="evidence" value="ECO:0007669"/>
    <property type="project" value="TreeGrafter"/>
</dbReference>
<dbReference type="CDD" id="cd00616">
    <property type="entry name" value="AHBA_syn"/>
    <property type="match status" value="1"/>
</dbReference>
<evidence type="ECO:0000256" key="5">
    <source>
        <dbReference type="RuleBase" id="RU004508"/>
    </source>
</evidence>
<dbReference type="EMBL" id="CP001103">
    <property type="protein sequence ID" value="AEA97649.2"/>
    <property type="molecule type" value="Genomic_DNA"/>
</dbReference>
<dbReference type="AlphaFoldDB" id="F2G7J9"/>
<keyword evidence="1 4" id="KW-0663">Pyridoxal phosphate</keyword>
<dbReference type="HOGENOM" id="CLU_033332_1_0_6"/>
<comment type="similarity">
    <text evidence="2 5">Belongs to the DegT/DnrJ/EryC1 family.</text>
</comment>
<dbReference type="PANTHER" id="PTHR30244">
    <property type="entry name" value="TRANSAMINASE"/>
    <property type="match status" value="1"/>
</dbReference>
<dbReference type="KEGG" id="amc:MADE_1007545"/>
<organism evidence="6 7">
    <name type="scientific">Alteromonas mediterranea (strain DSM 17117 / CIP 110805 / LMG 28347 / Deep ecotype)</name>
    <dbReference type="NCBI Taxonomy" id="1774373"/>
    <lineage>
        <taxon>Bacteria</taxon>
        <taxon>Pseudomonadati</taxon>
        <taxon>Pseudomonadota</taxon>
        <taxon>Gammaproteobacteria</taxon>
        <taxon>Alteromonadales</taxon>
        <taxon>Alteromonadaceae</taxon>
        <taxon>Alteromonas/Salinimonas group</taxon>
        <taxon>Alteromonas</taxon>
    </lineage>
</organism>
<evidence type="ECO:0000313" key="7">
    <source>
        <dbReference type="Proteomes" id="UP000001870"/>
    </source>
</evidence>
<dbReference type="SUPFAM" id="SSF53383">
    <property type="entry name" value="PLP-dependent transferases"/>
    <property type="match status" value="1"/>
</dbReference>
<accession>F2G7J9</accession>
<dbReference type="InterPro" id="IPR015421">
    <property type="entry name" value="PyrdxlP-dep_Trfase_major"/>
</dbReference>
<dbReference type="InterPro" id="IPR000653">
    <property type="entry name" value="DegT/StrS_aminotransferase"/>
</dbReference>
<dbReference type="PIRSF" id="PIRSF000390">
    <property type="entry name" value="PLP_StrS"/>
    <property type="match status" value="1"/>
</dbReference>
<dbReference type="GO" id="GO:0008483">
    <property type="term" value="F:transaminase activity"/>
    <property type="evidence" value="ECO:0007669"/>
    <property type="project" value="TreeGrafter"/>
</dbReference>
<dbReference type="PANTHER" id="PTHR30244:SF9">
    <property type="entry name" value="PROTEIN RV3402C"/>
    <property type="match status" value="1"/>
</dbReference>
<feature type="modified residue" description="N6-(pyridoxal phosphate)lysine" evidence="4">
    <location>
        <position position="182"/>
    </location>
</feature>
<dbReference type="Pfam" id="PF01041">
    <property type="entry name" value="DegT_DnrJ_EryC1"/>
    <property type="match status" value="1"/>
</dbReference>
<evidence type="ECO:0000256" key="2">
    <source>
        <dbReference type="ARBA" id="ARBA00037999"/>
    </source>
</evidence>
<keyword evidence="7" id="KW-1185">Reference proteome</keyword>
<evidence type="ECO:0000256" key="1">
    <source>
        <dbReference type="ARBA" id="ARBA00022898"/>
    </source>
</evidence>
<name>F2G7J9_ALTMD</name>
<dbReference type="InterPro" id="IPR015424">
    <property type="entry name" value="PyrdxlP-dep_Trfase"/>
</dbReference>
<evidence type="ECO:0000313" key="6">
    <source>
        <dbReference type="EMBL" id="AEA97649.2"/>
    </source>
</evidence>
<feature type="active site" description="Proton acceptor" evidence="3">
    <location>
        <position position="182"/>
    </location>
</feature>
<evidence type="ECO:0000256" key="3">
    <source>
        <dbReference type="PIRSR" id="PIRSR000390-1"/>
    </source>
</evidence>
<dbReference type="Gene3D" id="3.40.640.10">
    <property type="entry name" value="Type I PLP-dependent aspartate aminotransferase-like (Major domain)"/>
    <property type="match status" value="1"/>
</dbReference>
<evidence type="ECO:0008006" key="8">
    <source>
        <dbReference type="Google" id="ProtNLM"/>
    </source>
</evidence>
<dbReference type="RefSeq" id="WP_023559806.1">
    <property type="nucleotide sequence ID" value="NC_011138.3"/>
</dbReference>